<reference evidence="6 7" key="1">
    <citation type="submission" date="2018-08" db="EMBL/GenBank/DDBJ databases">
        <authorList>
            <person name="Laetsch R D."/>
            <person name="Stevens L."/>
            <person name="Kumar S."/>
            <person name="Blaxter L. M."/>
        </authorList>
    </citation>
    <scope>NUCLEOTIDE SEQUENCE [LARGE SCALE GENOMIC DNA]</scope>
</reference>
<feature type="repeat" description="WD" evidence="5">
    <location>
        <begin position="136"/>
        <end position="177"/>
    </location>
</feature>
<dbReference type="Proteomes" id="UP000271087">
    <property type="component" value="Unassembled WGS sequence"/>
</dbReference>
<feature type="repeat" description="WD" evidence="5">
    <location>
        <begin position="185"/>
        <end position="226"/>
    </location>
</feature>
<evidence type="ECO:0000256" key="3">
    <source>
        <dbReference type="ARBA" id="ARBA00022737"/>
    </source>
</evidence>
<dbReference type="PROSITE" id="PS00678">
    <property type="entry name" value="WD_REPEATS_1"/>
    <property type="match status" value="2"/>
</dbReference>
<organism evidence="6 7">
    <name type="scientific">Onchocerca ochengi</name>
    <name type="common">Filarial nematode worm</name>
    <dbReference type="NCBI Taxonomy" id="42157"/>
    <lineage>
        <taxon>Eukaryota</taxon>
        <taxon>Metazoa</taxon>
        <taxon>Ecdysozoa</taxon>
        <taxon>Nematoda</taxon>
        <taxon>Chromadorea</taxon>
        <taxon>Rhabditida</taxon>
        <taxon>Spirurina</taxon>
        <taxon>Spiruromorpha</taxon>
        <taxon>Filarioidea</taxon>
        <taxon>Onchocercidae</taxon>
        <taxon>Onchocerca</taxon>
    </lineage>
</organism>
<dbReference type="OrthoDB" id="189968at2759"/>
<dbReference type="AlphaFoldDB" id="A0A3P6TQG1"/>
<keyword evidence="2 5" id="KW-0853">WD repeat</keyword>
<gene>
    <name evidence="6" type="ORF">NOO_LOCUS7864</name>
</gene>
<accession>A0A3P6TQG1</accession>
<dbReference type="PANTHER" id="PTHR19865:SF0">
    <property type="entry name" value="U3 SMALL NUCLEOLAR RNA-INTERACTING PROTEIN 2"/>
    <property type="match status" value="1"/>
</dbReference>
<dbReference type="InterPro" id="IPR036322">
    <property type="entry name" value="WD40_repeat_dom_sf"/>
</dbReference>
<dbReference type="GO" id="GO:0032040">
    <property type="term" value="C:small-subunit processome"/>
    <property type="evidence" value="ECO:0007669"/>
    <property type="project" value="TreeGrafter"/>
</dbReference>
<protein>
    <submittedName>
        <fullName evidence="6">Uncharacterized protein</fullName>
    </submittedName>
</protein>
<dbReference type="InterPro" id="IPR015943">
    <property type="entry name" value="WD40/YVTN_repeat-like_dom_sf"/>
</dbReference>
<dbReference type="CDD" id="cd00200">
    <property type="entry name" value="WD40"/>
    <property type="match status" value="1"/>
</dbReference>
<feature type="repeat" description="WD" evidence="5">
    <location>
        <begin position="361"/>
        <end position="402"/>
    </location>
</feature>
<keyword evidence="3" id="KW-0677">Repeat</keyword>
<evidence type="ECO:0000256" key="4">
    <source>
        <dbReference type="ARBA" id="ARBA00023242"/>
    </source>
</evidence>
<evidence type="ECO:0000256" key="2">
    <source>
        <dbReference type="ARBA" id="ARBA00022574"/>
    </source>
</evidence>
<dbReference type="PROSITE" id="PS50082">
    <property type="entry name" value="WD_REPEATS_2"/>
    <property type="match status" value="5"/>
</dbReference>
<name>A0A3P6TQG1_ONCOC</name>
<dbReference type="PRINTS" id="PR00320">
    <property type="entry name" value="GPROTEINBRPT"/>
</dbReference>
<feature type="repeat" description="WD" evidence="5">
    <location>
        <begin position="227"/>
        <end position="268"/>
    </location>
</feature>
<dbReference type="GO" id="GO:0034511">
    <property type="term" value="F:U3 snoRNA binding"/>
    <property type="evidence" value="ECO:0007669"/>
    <property type="project" value="InterPro"/>
</dbReference>
<dbReference type="SUPFAM" id="SSF50978">
    <property type="entry name" value="WD40 repeat-like"/>
    <property type="match status" value="1"/>
</dbReference>
<keyword evidence="4" id="KW-0539">Nucleus</keyword>
<dbReference type="PROSITE" id="PS50294">
    <property type="entry name" value="WD_REPEATS_REGION"/>
    <property type="match status" value="3"/>
</dbReference>
<comment type="subcellular location">
    <subcellularLocation>
        <location evidence="1">Nucleus</location>
    </subcellularLocation>
</comment>
<dbReference type="InterPro" id="IPR019775">
    <property type="entry name" value="WD40_repeat_CS"/>
</dbReference>
<dbReference type="SMART" id="SM00320">
    <property type="entry name" value="WD40"/>
    <property type="match status" value="7"/>
</dbReference>
<dbReference type="InterPro" id="IPR039241">
    <property type="entry name" value="Rrp9-like"/>
</dbReference>
<evidence type="ECO:0000313" key="7">
    <source>
        <dbReference type="Proteomes" id="UP000271087"/>
    </source>
</evidence>
<dbReference type="Gene3D" id="2.130.10.10">
    <property type="entry name" value="YVTN repeat-like/Quinoprotein amine dehydrogenase"/>
    <property type="match status" value="1"/>
</dbReference>
<dbReference type="PANTHER" id="PTHR19865">
    <property type="entry name" value="U3 SMALL NUCLEOLAR RNA INTERACTING PROTEIN 2"/>
    <property type="match status" value="1"/>
</dbReference>
<feature type="repeat" description="WD" evidence="5">
    <location>
        <begin position="269"/>
        <end position="310"/>
    </location>
</feature>
<sequence>TIMSFFIRNRSSHGNDAKMRNKLKRKLTIPKLSKRKAKLANEDISSDEDDISYVDDGKFIENRSDEEEYEDVQEMAYRKAKQLLDDIQAEQQNDEGEPYDNAAVTSRLRNDALSKVATLHRKVADGVRLSGTAVQYKAHRYSTVAVALSHDGRYVVSCSKDATIMKYDLEEGKIVASIKYVKGDCKSHQGQIFCLAISGNDRYLATGGSDAVIRVWNFSNLQHVKNLTGHMNSITGLVFRLKAQQLYSCSKDRCVKLWDLEQLGYVDTLFGHVDAVVDIDALSRERLVTAGSQDRTLRLWKIPEDSHLIFNGYSTCFSIDCVALINEDHFVSGSADGSLCVWSIFKKKPVCTQVEAHGRGADDQANWIVSVAARRYTDLIASGSCDGFVRLWKIAEDYKSITNILSYEQSGFINQLRFSDDGEEIACAVGQEHKFGRWWKIAGAKNVITVFSVTYDAIE</sequence>
<dbReference type="Pfam" id="PF00400">
    <property type="entry name" value="WD40"/>
    <property type="match status" value="6"/>
</dbReference>
<dbReference type="FunFam" id="2.130.10.10:FF:000509">
    <property type="entry name" value="U3 small nucleolar RNA-interacting protein"/>
    <property type="match status" value="1"/>
</dbReference>
<evidence type="ECO:0000313" key="6">
    <source>
        <dbReference type="EMBL" id="VDK87537.1"/>
    </source>
</evidence>
<proteinExistence type="predicted"/>
<evidence type="ECO:0000256" key="5">
    <source>
        <dbReference type="PROSITE-ProRule" id="PRU00221"/>
    </source>
</evidence>
<keyword evidence="7" id="KW-1185">Reference proteome</keyword>
<evidence type="ECO:0000256" key="1">
    <source>
        <dbReference type="ARBA" id="ARBA00004123"/>
    </source>
</evidence>
<dbReference type="InterPro" id="IPR001680">
    <property type="entry name" value="WD40_rpt"/>
</dbReference>
<dbReference type="EMBL" id="UYRW01003003">
    <property type="protein sequence ID" value="VDK87537.1"/>
    <property type="molecule type" value="Genomic_DNA"/>
</dbReference>
<feature type="non-terminal residue" evidence="6">
    <location>
        <position position="1"/>
    </location>
</feature>
<dbReference type="InterPro" id="IPR020472">
    <property type="entry name" value="WD40_PAC1"/>
</dbReference>